<evidence type="ECO:0000313" key="9">
    <source>
        <dbReference type="EMBL" id="NBZ89734.1"/>
    </source>
</evidence>
<feature type="transmembrane region" description="Helical" evidence="6">
    <location>
        <begin position="416"/>
        <end position="439"/>
    </location>
</feature>
<dbReference type="GO" id="GO:0005886">
    <property type="term" value="C:plasma membrane"/>
    <property type="evidence" value="ECO:0007669"/>
    <property type="project" value="UniProtKB-SubCell"/>
</dbReference>
<evidence type="ECO:0000259" key="8">
    <source>
        <dbReference type="Pfam" id="PF12704"/>
    </source>
</evidence>
<comment type="caution">
    <text evidence="9">The sequence shown here is derived from an EMBL/GenBank/DDBJ whole genome shotgun (WGS) entry which is preliminary data.</text>
</comment>
<feature type="transmembrane region" description="Helical" evidence="6">
    <location>
        <begin position="299"/>
        <end position="332"/>
    </location>
</feature>
<dbReference type="Pfam" id="PF12704">
    <property type="entry name" value="MacB_PCD"/>
    <property type="match status" value="1"/>
</dbReference>
<dbReference type="InterPro" id="IPR038766">
    <property type="entry name" value="Membrane_comp_ABC_pdt"/>
</dbReference>
<keyword evidence="2" id="KW-1003">Cell membrane</keyword>
<keyword evidence="4 6" id="KW-1133">Transmembrane helix</keyword>
<dbReference type="InterPro" id="IPR025857">
    <property type="entry name" value="MacB_PCD"/>
</dbReference>
<dbReference type="Pfam" id="PF02687">
    <property type="entry name" value="FtsX"/>
    <property type="match status" value="2"/>
</dbReference>
<dbReference type="PANTHER" id="PTHR30287:SF1">
    <property type="entry name" value="INNER MEMBRANE PROTEIN"/>
    <property type="match status" value="1"/>
</dbReference>
<dbReference type="AlphaFoldDB" id="A0AAE5BX92"/>
<keyword evidence="5 6" id="KW-0472">Membrane</keyword>
<reference evidence="9" key="1">
    <citation type="submission" date="2020-01" db="EMBL/GenBank/DDBJ databases">
        <authorList>
            <person name="Chen W.-M."/>
        </authorList>
    </citation>
    <scope>NUCLEOTIDE SEQUENCE</scope>
    <source>
        <strain evidence="9">CYK-10</strain>
    </source>
</reference>
<accession>A0AAE5BX92</accession>
<evidence type="ECO:0000256" key="1">
    <source>
        <dbReference type="ARBA" id="ARBA00004651"/>
    </source>
</evidence>
<dbReference type="InterPro" id="IPR003838">
    <property type="entry name" value="ABC3_permease_C"/>
</dbReference>
<dbReference type="RefSeq" id="WP_168776523.1">
    <property type="nucleotide sequence ID" value="NZ_JAABNR010000031.1"/>
</dbReference>
<evidence type="ECO:0000256" key="6">
    <source>
        <dbReference type="SAM" id="Phobius"/>
    </source>
</evidence>
<comment type="subcellular location">
    <subcellularLocation>
        <location evidence="1">Cell membrane</location>
        <topology evidence="1">Multi-pass membrane protein</topology>
    </subcellularLocation>
</comment>
<dbReference type="PANTHER" id="PTHR30287">
    <property type="entry name" value="MEMBRANE COMPONENT OF PREDICTED ABC SUPERFAMILY METABOLITE UPTAKE TRANSPORTER"/>
    <property type="match status" value="1"/>
</dbReference>
<feature type="transmembrane region" description="Helical" evidence="6">
    <location>
        <begin position="352"/>
        <end position="372"/>
    </location>
</feature>
<feature type="domain" description="MacB-like periplasmic core" evidence="8">
    <location>
        <begin position="23"/>
        <end position="172"/>
    </location>
</feature>
<evidence type="ECO:0000259" key="7">
    <source>
        <dbReference type="Pfam" id="PF02687"/>
    </source>
</evidence>
<keyword evidence="3 6" id="KW-0812">Transmembrane</keyword>
<evidence type="ECO:0000256" key="3">
    <source>
        <dbReference type="ARBA" id="ARBA00022692"/>
    </source>
</evidence>
<gene>
    <name evidence="9" type="ORF">GV832_19270</name>
</gene>
<feature type="transmembrane region" description="Helical" evidence="6">
    <location>
        <begin position="254"/>
        <end position="278"/>
    </location>
</feature>
<evidence type="ECO:0000256" key="4">
    <source>
        <dbReference type="ARBA" id="ARBA00022989"/>
    </source>
</evidence>
<name>A0AAE5BX92_9RHOB</name>
<feature type="transmembrane region" description="Helical" evidence="6">
    <location>
        <begin position="709"/>
        <end position="735"/>
    </location>
</feature>
<proteinExistence type="predicted"/>
<feature type="transmembrane region" description="Helical" evidence="6">
    <location>
        <begin position="755"/>
        <end position="782"/>
    </location>
</feature>
<dbReference type="EMBL" id="JAABNR010000031">
    <property type="protein sequence ID" value="NBZ89734.1"/>
    <property type="molecule type" value="Genomic_DNA"/>
</dbReference>
<feature type="transmembrane region" description="Helical" evidence="6">
    <location>
        <begin position="794"/>
        <end position="820"/>
    </location>
</feature>
<keyword evidence="10" id="KW-1185">Reference proteome</keyword>
<dbReference type="Proteomes" id="UP001193501">
    <property type="component" value="Unassembled WGS sequence"/>
</dbReference>
<sequence>MRLAFTLALREMRGGLSGFRVLILCLTLGVAAIAAVGTLRAAIEAGLSDQGAVILGGDAQVSFTYRRADAEELAWIEANATAVSEVLTFRSLAVVGEDQALTQVKAVDDAWPLLGQVKLDQGTLAEAFATKEGKPGAVMEKLLADRLGLVPGDSFKLGLQEFRLGALMLSEPDSATAGIGFAPKTVVQSAALGASGLLAPGSMYDSHYRMVTQAPLGPLKTEAEAKFGEKGLDWTDRRNAARGVERFVDRLGSFLILVGLAGLAVGGVGVASAVRAWMERRVATIATLKVLGAEGGLVAQVYLVQVLAVVALGTGLGLALGAGAMMAVFPLIIAELPFPVTVGLYPQPLIEAAFYGIVTGMLFALWPLAQALRQGAAALYRGAGRLWPGKGWILVQVVLLLALVGGAVWFSGNWMLTLGTLGGVAAVLAVLWGAGWGLARVARRVARSRLVDGRPGLRLALAAIGGPRSEAMSVVLSLGLGLSVLAVVGQIDANFRLAIARDLPTRAPSFFFIDIQPDQTAPFLARMEEDPAVTKVESAAMLRGTLTQINGRPAKEVAGDHWVVRGDRGISLADAMPEGTEVTAGQWWPEGYSGPGQVSFAADEAAEIGLKLGDALVLNILGRDIPVTVTSFRKVDFSNAGMGFVMVVDKAALAGAPYTSIATVYAEPEAEATLLRDTARTWPNVTAISVKEAIAKVVEALTAIATATVAAAGAVLVVGLVVLVGAVASGVPLRLREASVLKVLGATRGRILGSFALRAAIMGAAAGLVAVGAGAVGGWAVLSLVMELPFVFEPWSALGVVSGGVLVTLVAGLIFAAVPLRARPAGVLRTVEG</sequence>
<feature type="transmembrane region" description="Helical" evidence="6">
    <location>
        <begin position="392"/>
        <end position="410"/>
    </location>
</feature>
<protein>
    <submittedName>
        <fullName evidence="9">Drug:proton antiporter</fullName>
    </submittedName>
</protein>
<feature type="transmembrane region" description="Helical" evidence="6">
    <location>
        <begin position="471"/>
        <end position="491"/>
    </location>
</feature>
<evidence type="ECO:0000256" key="5">
    <source>
        <dbReference type="ARBA" id="ARBA00023136"/>
    </source>
</evidence>
<evidence type="ECO:0000256" key="2">
    <source>
        <dbReference type="ARBA" id="ARBA00022475"/>
    </source>
</evidence>
<organism evidence="9 10">
    <name type="scientific">Stagnihabitans tardus</name>
    <dbReference type="NCBI Taxonomy" id="2699202"/>
    <lineage>
        <taxon>Bacteria</taxon>
        <taxon>Pseudomonadati</taxon>
        <taxon>Pseudomonadota</taxon>
        <taxon>Alphaproteobacteria</taxon>
        <taxon>Rhodobacterales</taxon>
        <taxon>Paracoccaceae</taxon>
        <taxon>Stagnihabitans</taxon>
    </lineage>
</organism>
<feature type="domain" description="ABC3 transporter permease C-terminal" evidence="7">
    <location>
        <begin position="711"/>
        <end position="816"/>
    </location>
</feature>
<evidence type="ECO:0000313" key="10">
    <source>
        <dbReference type="Proteomes" id="UP001193501"/>
    </source>
</evidence>
<feature type="domain" description="ABC3 transporter permease C-terminal" evidence="7">
    <location>
        <begin position="257"/>
        <end position="374"/>
    </location>
</feature>